<accession>A0ACB9PHL2</accession>
<protein>
    <submittedName>
        <fullName evidence="1">Uncharacterized protein</fullName>
    </submittedName>
</protein>
<proteinExistence type="predicted"/>
<evidence type="ECO:0000313" key="2">
    <source>
        <dbReference type="Proteomes" id="UP000828941"/>
    </source>
</evidence>
<dbReference type="EMBL" id="CM039429">
    <property type="protein sequence ID" value="KAI4346921.1"/>
    <property type="molecule type" value="Genomic_DNA"/>
</dbReference>
<keyword evidence="2" id="KW-1185">Reference proteome</keyword>
<organism evidence="1 2">
    <name type="scientific">Bauhinia variegata</name>
    <name type="common">Purple orchid tree</name>
    <name type="synonym">Phanera variegata</name>
    <dbReference type="NCBI Taxonomy" id="167791"/>
    <lineage>
        <taxon>Eukaryota</taxon>
        <taxon>Viridiplantae</taxon>
        <taxon>Streptophyta</taxon>
        <taxon>Embryophyta</taxon>
        <taxon>Tracheophyta</taxon>
        <taxon>Spermatophyta</taxon>
        <taxon>Magnoliopsida</taxon>
        <taxon>eudicotyledons</taxon>
        <taxon>Gunneridae</taxon>
        <taxon>Pentapetalae</taxon>
        <taxon>rosids</taxon>
        <taxon>fabids</taxon>
        <taxon>Fabales</taxon>
        <taxon>Fabaceae</taxon>
        <taxon>Cercidoideae</taxon>
        <taxon>Cercideae</taxon>
        <taxon>Bauhiniinae</taxon>
        <taxon>Bauhinia</taxon>
    </lineage>
</organism>
<gene>
    <name evidence="1" type="ORF">L6164_007784</name>
</gene>
<comment type="caution">
    <text evidence="1">The sequence shown here is derived from an EMBL/GenBank/DDBJ whole genome shotgun (WGS) entry which is preliminary data.</text>
</comment>
<reference evidence="1 2" key="1">
    <citation type="journal article" date="2022" name="DNA Res.">
        <title>Chromosomal-level genome assembly of the orchid tree Bauhinia variegata (Leguminosae; Cercidoideae) supports the allotetraploid origin hypothesis of Bauhinia.</title>
        <authorList>
            <person name="Zhong Y."/>
            <person name="Chen Y."/>
            <person name="Zheng D."/>
            <person name="Pang J."/>
            <person name="Liu Y."/>
            <person name="Luo S."/>
            <person name="Meng S."/>
            <person name="Qian L."/>
            <person name="Wei D."/>
            <person name="Dai S."/>
            <person name="Zhou R."/>
        </authorList>
    </citation>
    <scope>NUCLEOTIDE SEQUENCE [LARGE SCALE GENOMIC DNA]</scope>
    <source>
        <strain evidence="1">BV-YZ2020</strain>
    </source>
</reference>
<name>A0ACB9PHL2_BAUVA</name>
<dbReference type="Proteomes" id="UP000828941">
    <property type="component" value="Chromosome 4"/>
</dbReference>
<evidence type="ECO:0000313" key="1">
    <source>
        <dbReference type="EMBL" id="KAI4346921.1"/>
    </source>
</evidence>
<sequence length="115" mass="12928">MRRCVQVEDISSPLRSSILSNETESNDKENHQVDMAQIQGRILAEAKNLMRQLNELQLDKRPIEDLAEDQPLKVESPQNMQPREPEDQIGIAMQSPSPTHLPDGPLISNSSVAME</sequence>